<keyword evidence="1" id="KW-0677">Repeat</keyword>
<dbReference type="SUPFAM" id="SSF101898">
    <property type="entry name" value="NHL repeat"/>
    <property type="match status" value="1"/>
</dbReference>
<accession>A0A6C0F2N9</accession>
<dbReference type="InterPro" id="IPR001258">
    <property type="entry name" value="NHL_repeat"/>
</dbReference>
<dbReference type="EMBL" id="MN739023">
    <property type="protein sequence ID" value="QHT35554.1"/>
    <property type="molecule type" value="Genomic_DNA"/>
</dbReference>
<dbReference type="AlphaFoldDB" id="A0A6C0F2N9"/>
<dbReference type="GO" id="GO:0000209">
    <property type="term" value="P:protein polyubiquitination"/>
    <property type="evidence" value="ECO:0007669"/>
    <property type="project" value="TreeGrafter"/>
</dbReference>
<evidence type="ECO:0008006" key="3">
    <source>
        <dbReference type="Google" id="ProtNLM"/>
    </source>
</evidence>
<dbReference type="Pfam" id="PF01436">
    <property type="entry name" value="NHL"/>
    <property type="match status" value="4"/>
</dbReference>
<proteinExistence type="predicted"/>
<dbReference type="GO" id="GO:0043161">
    <property type="term" value="P:proteasome-mediated ubiquitin-dependent protein catabolic process"/>
    <property type="evidence" value="ECO:0007669"/>
    <property type="project" value="TreeGrafter"/>
</dbReference>
<dbReference type="PANTHER" id="PTHR24104:SF25">
    <property type="entry name" value="PROTEIN LIN-41"/>
    <property type="match status" value="1"/>
</dbReference>
<organism evidence="2">
    <name type="scientific">viral metagenome</name>
    <dbReference type="NCBI Taxonomy" id="1070528"/>
    <lineage>
        <taxon>unclassified sequences</taxon>
        <taxon>metagenomes</taxon>
        <taxon>organismal metagenomes</taxon>
    </lineage>
</organism>
<dbReference type="InterPro" id="IPR050952">
    <property type="entry name" value="TRIM-NHL_E3_ligases"/>
</dbReference>
<sequence>MIFRSTWKVTTLAGNGTQSFVNGTGTGATFNGPRGIVVLANGNLAVLDSVNSAIRLVTYPGGVVTTLAGSGTPAYADGTGAGASFSFPGGIALLPDGNIVVADTENHRIRIVTPAGVVTTLAGSGTPAFANGTGAGASFWYPYGVAVLLDGNIAVVDQVNNRIRLVTYPGGVVTTLAGSSYGYLDGTGTGAQFGQPLAIAVLPNGNIVVADFLNHRIRLVTYPGGVVTTLAGNDATAYVDGTGAGASFKNPSGLGVTPDGNVIVGDSGTHCIRMITPSGVVTTLAGNGTLGFADGTGTDAMFNVPYGTAMLPNGNIVVADYNNRRIRIMTPISVLVS</sequence>
<dbReference type="GO" id="GO:0061630">
    <property type="term" value="F:ubiquitin protein ligase activity"/>
    <property type="evidence" value="ECO:0007669"/>
    <property type="project" value="TreeGrafter"/>
</dbReference>
<reference evidence="2" key="1">
    <citation type="journal article" date="2020" name="Nature">
        <title>Giant virus diversity and host interactions through global metagenomics.</title>
        <authorList>
            <person name="Schulz F."/>
            <person name="Roux S."/>
            <person name="Paez-Espino D."/>
            <person name="Jungbluth S."/>
            <person name="Walsh D.A."/>
            <person name="Denef V.J."/>
            <person name="McMahon K.D."/>
            <person name="Konstantinidis K.T."/>
            <person name="Eloe-Fadrosh E.A."/>
            <person name="Kyrpides N.C."/>
            <person name="Woyke T."/>
        </authorList>
    </citation>
    <scope>NUCLEOTIDE SEQUENCE</scope>
    <source>
        <strain evidence="2">GVMAG-M-3300009180-45</strain>
    </source>
</reference>
<protein>
    <recommendedName>
        <fullName evidence="3">NHL repeat containing protein</fullName>
    </recommendedName>
</protein>
<name>A0A6C0F2N9_9ZZZZ</name>
<dbReference type="PROSITE" id="PS51125">
    <property type="entry name" value="NHL"/>
    <property type="match status" value="3"/>
</dbReference>
<dbReference type="Gene3D" id="2.120.10.30">
    <property type="entry name" value="TolB, C-terminal domain"/>
    <property type="match status" value="3"/>
</dbReference>
<dbReference type="PANTHER" id="PTHR24104">
    <property type="entry name" value="E3 UBIQUITIN-PROTEIN LIGASE NHLRC1-RELATED"/>
    <property type="match status" value="1"/>
</dbReference>
<dbReference type="InterPro" id="IPR011042">
    <property type="entry name" value="6-blade_b-propeller_TolB-like"/>
</dbReference>
<evidence type="ECO:0000313" key="2">
    <source>
        <dbReference type="EMBL" id="QHT35554.1"/>
    </source>
</evidence>
<evidence type="ECO:0000256" key="1">
    <source>
        <dbReference type="ARBA" id="ARBA00022737"/>
    </source>
</evidence>